<name>A0A1D1W0X0_RAMVA</name>
<gene>
    <name evidence="1" type="primary">RvY_17088-1</name>
    <name evidence="1" type="synonym">RvY_17088.1</name>
    <name evidence="1" type="ORF">RvY_17088</name>
</gene>
<reference evidence="1 2" key="1">
    <citation type="journal article" date="2016" name="Nat. Commun.">
        <title>Extremotolerant tardigrade genome and improved radiotolerance of human cultured cells by tardigrade-unique protein.</title>
        <authorList>
            <person name="Hashimoto T."/>
            <person name="Horikawa D.D."/>
            <person name="Saito Y."/>
            <person name="Kuwahara H."/>
            <person name="Kozuka-Hata H."/>
            <person name="Shin-I T."/>
            <person name="Minakuchi Y."/>
            <person name="Ohishi K."/>
            <person name="Motoyama A."/>
            <person name="Aizu T."/>
            <person name="Enomoto A."/>
            <person name="Kondo K."/>
            <person name="Tanaka S."/>
            <person name="Hara Y."/>
            <person name="Koshikawa S."/>
            <person name="Sagara H."/>
            <person name="Miura T."/>
            <person name="Yokobori S."/>
            <person name="Miyagawa K."/>
            <person name="Suzuki Y."/>
            <person name="Kubo T."/>
            <person name="Oyama M."/>
            <person name="Kohara Y."/>
            <person name="Fujiyama A."/>
            <person name="Arakawa K."/>
            <person name="Katayama T."/>
            <person name="Toyoda A."/>
            <person name="Kunieda T."/>
        </authorList>
    </citation>
    <scope>NUCLEOTIDE SEQUENCE [LARGE SCALE GENOMIC DNA]</scope>
    <source>
        <strain evidence="1 2">YOKOZUNA-1</strain>
    </source>
</reference>
<evidence type="ECO:0000313" key="1">
    <source>
        <dbReference type="EMBL" id="GAV07220.1"/>
    </source>
</evidence>
<proteinExistence type="predicted"/>
<evidence type="ECO:0000313" key="2">
    <source>
        <dbReference type="Proteomes" id="UP000186922"/>
    </source>
</evidence>
<dbReference type="AlphaFoldDB" id="A0A1D1W0X0"/>
<dbReference type="EMBL" id="BDGG01000014">
    <property type="protein sequence ID" value="GAV07220.1"/>
    <property type="molecule type" value="Genomic_DNA"/>
</dbReference>
<comment type="caution">
    <text evidence="1">The sequence shown here is derived from an EMBL/GenBank/DDBJ whole genome shotgun (WGS) entry which is preliminary data.</text>
</comment>
<sequence>MAQRHRKMTLQIRVQFIVVLDFRLPCGRTAAKLYSVKIRVWGRGTERNVVGLGVIVGRGRNIIGMLVHVWKHVDESADRSLMEVKSTDTLCVGWRSYSKKRAVITYSGTAHACPPHLQDEHRQSSWRSAAVPQCLRQSSRKWHLPRPQSA</sequence>
<protein>
    <submittedName>
        <fullName evidence="1">Uncharacterized protein</fullName>
    </submittedName>
</protein>
<accession>A0A1D1W0X0</accession>
<dbReference type="Proteomes" id="UP000186922">
    <property type="component" value="Unassembled WGS sequence"/>
</dbReference>
<keyword evidence="2" id="KW-1185">Reference proteome</keyword>
<organism evidence="1 2">
    <name type="scientific">Ramazzottius varieornatus</name>
    <name type="common">Water bear</name>
    <name type="synonym">Tardigrade</name>
    <dbReference type="NCBI Taxonomy" id="947166"/>
    <lineage>
        <taxon>Eukaryota</taxon>
        <taxon>Metazoa</taxon>
        <taxon>Ecdysozoa</taxon>
        <taxon>Tardigrada</taxon>
        <taxon>Eutardigrada</taxon>
        <taxon>Parachela</taxon>
        <taxon>Hypsibioidea</taxon>
        <taxon>Ramazzottiidae</taxon>
        <taxon>Ramazzottius</taxon>
    </lineage>
</organism>